<feature type="region of interest" description="Disordered" evidence="1">
    <location>
        <begin position="28"/>
        <end position="50"/>
    </location>
</feature>
<evidence type="ECO:0000313" key="3">
    <source>
        <dbReference type="EMBL" id="QMV43983.1"/>
    </source>
</evidence>
<dbReference type="RefSeq" id="WP_229263655.1">
    <property type="nucleotide sequence ID" value="NZ_CP041969.1"/>
</dbReference>
<feature type="chain" id="PRO_5039241377" evidence="2">
    <location>
        <begin position="23"/>
        <end position="536"/>
    </location>
</feature>
<dbReference type="EMBL" id="CP041969">
    <property type="protein sequence ID" value="QMV43983.1"/>
    <property type="molecule type" value="Genomic_DNA"/>
</dbReference>
<keyword evidence="2" id="KW-0732">Signal</keyword>
<dbReference type="PANTHER" id="PTHR43649">
    <property type="entry name" value="ARABINOSE-BINDING PROTEIN-RELATED"/>
    <property type="match status" value="1"/>
</dbReference>
<evidence type="ECO:0000256" key="2">
    <source>
        <dbReference type="SAM" id="SignalP"/>
    </source>
</evidence>
<dbReference type="PROSITE" id="PS51257">
    <property type="entry name" value="PROKAR_LIPOPROTEIN"/>
    <property type="match status" value="1"/>
</dbReference>
<protein>
    <submittedName>
        <fullName evidence="3">Extracellular solute-binding protein</fullName>
    </submittedName>
</protein>
<dbReference type="Proteomes" id="UP000515679">
    <property type="component" value="Chromosome"/>
</dbReference>
<evidence type="ECO:0000256" key="1">
    <source>
        <dbReference type="SAM" id="MobiDB-lite"/>
    </source>
</evidence>
<feature type="signal peptide" evidence="2">
    <location>
        <begin position="1"/>
        <end position="22"/>
    </location>
</feature>
<gene>
    <name evidence="3" type="ORF">FPL14_24515</name>
</gene>
<sequence length="536" mass="59829">MLGRKKLIATTMITALLGGLIAGCSSNNNENSQTSSTAPSSNAATETASQQPADFVDIEVWWTNPGLKGIDKGSPLYNLYAEKLGVGVISPYVEWNGGTDYLNTLNTNIAAGEMPNVFLPWNGIEADLAKNGAIVDLTDLLPKYAPNLWKLIPENVWNVVKAADPTGQGRIYWVPGVNAYEKTTGLIRKDWLDKLGLSMPKTQEEYVNVLKAFKEKDPNGNGQADEIPTGGRADARWMDHLFNMNGVAMLEGYPEWDVYNGELTYSAVTPNMKDALAFISKLYKEKLIDQETFLNDKAAWDGKIDSNLVGNYYHWGQGVSEHLGRIEKASGVKADLAVLPVIQAPDYEGKGFIATKQVGIPQYVVSAQQDEKHLMASLKFLNGIADQANWMDLFMGAEGMHYKVENGKKVILPEDKSTQQNKLNPQDQFGGSTDFIEQMMFVNVTPEVEWQFKQNVRNMKELQQYVKVIGGDGLPATVYDDYPDIKNRMLWNEYATKIIIGTYSIDKFDEFVEKWNKSGGEEVTKRAREWYAKAHK</sequence>
<name>A0A7G5C449_9BACL</name>
<evidence type="ECO:0000313" key="4">
    <source>
        <dbReference type="Proteomes" id="UP000515679"/>
    </source>
</evidence>
<accession>A0A7G5C449</accession>
<dbReference type="PANTHER" id="PTHR43649:SF12">
    <property type="entry name" value="DIACETYLCHITOBIOSE BINDING PROTEIN DASA"/>
    <property type="match status" value="1"/>
</dbReference>
<dbReference type="SUPFAM" id="SSF53850">
    <property type="entry name" value="Periplasmic binding protein-like II"/>
    <property type="match status" value="1"/>
</dbReference>
<feature type="compositionally biased region" description="Low complexity" evidence="1">
    <location>
        <begin position="28"/>
        <end position="49"/>
    </location>
</feature>
<organism evidence="3 4">
    <name type="scientific">Cohnella cholangitidis</name>
    <dbReference type="NCBI Taxonomy" id="2598458"/>
    <lineage>
        <taxon>Bacteria</taxon>
        <taxon>Bacillati</taxon>
        <taxon>Bacillota</taxon>
        <taxon>Bacilli</taxon>
        <taxon>Bacillales</taxon>
        <taxon>Paenibacillaceae</taxon>
        <taxon>Cohnella</taxon>
    </lineage>
</organism>
<dbReference type="KEGG" id="cchl:FPL14_24515"/>
<dbReference type="InterPro" id="IPR050490">
    <property type="entry name" value="Bact_solute-bd_prot1"/>
</dbReference>
<reference evidence="3 4" key="1">
    <citation type="submission" date="2019-07" db="EMBL/GenBank/DDBJ databases">
        <authorList>
            <person name="Kim J.K."/>
            <person name="Cheong H.-M."/>
            <person name="Choi Y."/>
            <person name="Hwang K.J."/>
            <person name="Lee S."/>
            <person name="Choi C."/>
        </authorList>
    </citation>
    <scope>NUCLEOTIDE SEQUENCE [LARGE SCALE GENOMIC DNA]</scope>
    <source>
        <strain evidence="3 4">KS 22</strain>
    </source>
</reference>
<dbReference type="Gene3D" id="3.40.190.10">
    <property type="entry name" value="Periplasmic binding protein-like II"/>
    <property type="match status" value="2"/>
</dbReference>
<proteinExistence type="predicted"/>
<keyword evidence="4" id="KW-1185">Reference proteome</keyword>
<dbReference type="AlphaFoldDB" id="A0A7G5C449"/>